<evidence type="ECO:0000256" key="4">
    <source>
        <dbReference type="SAM" id="Phobius"/>
    </source>
</evidence>
<dbReference type="InterPro" id="IPR013780">
    <property type="entry name" value="Glyco_hydro_b"/>
</dbReference>
<keyword evidence="4" id="KW-0472">Membrane</keyword>
<evidence type="ECO:0000313" key="7">
    <source>
        <dbReference type="Proteomes" id="UP000789901"/>
    </source>
</evidence>
<evidence type="ECO:0000256" key="1">
    <source>
        <dbReference type="ARBA" id="ARBA00005641"/>
    </source>
</evidence>
<keyword evidence="4" id="KW-1133">Transmembrane helix</keyword>
<feature type="transmembrane region" description="Helical" evidence="4">
    <location>
        <begin position="618"/>
        <end position="639"/>
    </location>
</feature>
<dbReference type="Pfam" id="PF18564">
    <property type="entry name" value="Glyco_hydro_5_C"/>
    <property type="match status" value="1"/>
</dbReference>
<dbReference type="Gene3D" id="2.60.40.1180">
    <property type="entry name" value="Golgi alpha-mannosidase II"/>
    <property type="match status" value="1"/>
</dbReference>
<keyword evidence="7" id="KW-1185">Reference proteome</keyword>
<protein>
    <submittedName>
        <fullName evidence="6">29171_t:CDS:1</fullName>
    </submittedName>
</protein>
<dbReference type="EMBL" id="CAJVQB010002486">
    <property type="protein sequence ID" value="CAG8576691.1"/>
    <property type="molecule type" value="Genomic_DNA"/>
</dbReference>
<dbReference type="PANTHER" id="PTHR31308">
    <property type="match status" value="1"/>
</dbReference>
<organism evidence="6 7">
    <name type="scientific">Gigaspora margarita</name>
    <dbReference type="NCBI Taxonomy" id="4874"/>
    <lineage>
        <taxon>Eukaryota</taxon>
        <taxon>Fungi</taxon>
        <taxon>Fungi incertae sedis</taxon>
        <taxon>Mucoromycota</taxon>
        <taxon>Glomeromycotina</taxon>
        <taxon>Glomeromycetes</taxon>
        <taxon>Diversisporales</taxon>
        <taxon>Gigasporaceae</taxon>
        <taxon>Gigaspora</taxon>
    </lineage>
</organism>
<proteinExistence type="inferred from homology"/>
<sequence length="659" mass="75390">MPRYGIKCFIDPHQDCVSGSGAPGWTFEVAGLNLEEFKATGAAYVHNTHHSPGEPPLPMVWPTNYTKLASSTMFTLFWGGDVFAPETKYEGINVKDFLQEKYINCYKHLAKSWPFPTRKQTTRIVNTECKSAWINNQCIWQQHGVWGIDTNTLKPKVLIKDYFMKHPKTGEKLNFYKDFYLPFVNKYSEAIQSVRSDYYVFVEPLPNEVFKYNHHKNLIYAPHWYDLKSLFTKTFDGMITHDVQRLTRGAQHIVSATYFGISGAKKNYFGQVRNIIKDGLKNVGNKPCVIGECGIPMDINDKKAFETGDYTHHSNFLDAVLGAMEKNLVNFTLWNYNPLNDNIHGDHWYGEDFSIYSPPPFKTCMPATPPASVTSINVTNEATVSIVNNGSPSKLKSRVKGTLKIQTFQNSGSKDQTDQIFQDASEEENPISSEIYVECENTMDQMSPTSPTSPFDLNPWQLEQDQEESHHAGGRVLDAVLRPYAAKIAGIPHTMIFNLKTKEFTFKFTNYPASQRIENADALIVAPETEIYIPSYHYKKLNLDIRVSDGDWRYVKSRQTLYWRVKDWMTEGVEHTIRIRGTENAATVLSETSGSVECTDIDKKDILKIDERPVNTKWILGAILILIVAILPFNMYWWLLQGMWRTDNIELNNVTFIVD</sequence>
<accession>A0ABN7UGP3</accession>
<reference evidence="6 7" key="1">
    <citation type="submission" date="2021-06" db="EMBL/GenBank/DDBJ databases">
        <authorList>
            <person name="Kallberg Y."/>
            <person name="Tangrot J."/>
            <person name="Rosling A."/>
        </authorList>
    </citation>
    <scope>NUCLEOTIDE SEQUENCE [LARGE SCALE GENOMIC DNA]</scope>
    <source>
        <strain evidence="6 7">120-4 pot B 10/14</strain>
    </source>
</reference>
<dbReference type="Proteomes" id="UP000789901">
    <property type="component" value="Unassembled WGS sequence"/>
</dbReference>
<keyword evidence="2" id="KW-0378">Hydrolase</keyword>
<feature type="domain" description="Glycoside hydrolase family 5 C-terminal" evidence="5">
    <location>
        <begin position="482"/>
        <end position="579"/>
    </location>
</feature>
<evidence type="ECO:0000313" key="6">
    <source>
        <dbReference type="EMBL" id="CAG8576691.1"/>
    </source>
</evidence>
<dbReference type="InterPro" id="IPR041036">
    <property type="entry name" value="GH5_C"/>
</dbReference>
<dbReference type="InterPro" id="IPR017853">
    <property type="entry name" value="GH"/>
</dbReference>
<dbReference type="Gene3D" id="3.20.20.80">
    <property type="entry name" value="Glycosidases"/>
    <property type="match status" value="1"/>
</dbReference>
<comment type="similarity">
    <text evidence="1">Belongs to the glycosyl hydrolase 5 (cellulase A) family.</text>
</comment>
<comment type="caution">
    <text evidence="6">The sequence shown here is derived from an EMBL/GenBank/DDBJ whole genome shotgun (WGS) entry which is preliminary data.</text>
</comment>
<name>A0ABN7UGP3_GIGMA</name>
<evidence type="ECO:0000256" key="3">
    <source>
        <dbReference type="ARBA" id="ARBA00023295"/>
    </source>
</evidence>
<gene>
    <name evidence="6" type="ORF">GMARGA_LOCUS5749</name>
</gene>
<evidence type="ECO:0000256" key="2">
    <source>
        <dbReference type="ARBA" id="ARBA00022801"/>
    </source>
</evidence>
<dbReference type="PANTHER" id="PTHR31308:SF5">
    <property type="entry name" value="ERGOSTERYL-BETA-GLUCOSIDASE"/>
    <property type="match status" value="1"/>
</dbReference>
<keyword evidence="3" id="KW-0326">Glycosidase</keyword>
<evidence type="ECO:0000259" key="5">
    <source>
        <dbReference type="Pfam" id="PF18564"/>
    </source>
</evidence>
<dbReference type="SUPFAM" id="SSF51445">
    <property type="entry name" value="(Trans)glycosidases"/>
    <property type="match status" value="2"/>
</dbReference>
<keyword evidence="4" id="KW-0812">Transmembrane</keyword>
<dbReference type="InterPro" id="IPR052066">
    <property type="entry name" value="Glycosphingolipid_Hydrolases"/>
</dbReference>